<dbReference type="InterPro" id="IPR001623">
    <property type="entry name" value="DnaJ_domain"/>
</dbReference>
<dbReference type="SUPFAM" id="SSF46565">
    <property type="entry name" value="Chaperone J-domain"/>
    <property type="match status" value="1"/>
</dbReference>
<accession>A0A222FPX9</accession>
<dbReference type="AlphaFoldDB" id="A0A222FPX9"/>
<evidence type="ECO:0000313" key="3">
    <source>
        <dbReference type="EMBL" id="ASP40303.1"/>
    </source>
</evidence>
<dbReference type="SMART" id="SM00271">
    <property type="entry name" value="DnaJ"/>
    <property type="match status" value="1"/>
</dbReference>
<proteinExistence type="predicted"/>
<name>A0A222FPX9_9GAMM</name>
<dbReference type="RefSeq" id="WP_094061472.1">
    <property type="nucleotide sequence ID" value="NZ_CP022530.1"/>
</dbReference>
<dbReference type="KEGG" id="bsan:CHH28_17180"/>
<dbReference type="PANTHER" id="PTHR24074">
    <property type="entry name" value="CO-CHAPERONE PROTEIN DJLA"/>
    <property type="match status" value="1"/>
</dbReference>
<organism evidence="3 4">
    <name type="scientific">Bacterioplanes sanyensis</name>
    <dbReference type="NCBI Taxonomy" id="1249553"/>
    <lineage>
        <taxon>Bacteria</taxon>
        <taxon>Pseudomonadati</taxon>
        <taxon>Pseudomonadota</taxon>
        <taxon>Gammaproteobacteria</taxon>
        <taxon>Oceanospirillales</taxon>
        <taxon>Oceanospirillaceae</taxon>
        <taxon>Bacterioplanes</taxon>
    </lineage>
</organism>
<evidence type="ECO:0000259" key="2">
    <source>
        <dbReference type="PROSITE" id="PS50076"/>
    </source>
</evidence>
<evidence type="ECO:0000256" key="1">
    <source>
        <dbReference type="ARBA" id="ARBA00023186"/>
    </source>
</evidence>
<dbReference type="Proteomes" id="UP000202440">
    <property type="component" value="Chromosome"/>
</dbReference>
<sequence length="197" mass="22706">MDFDLNASIDMLQQRLQHILADGEARTEHQLISDLQQQGLFNPDVLRDSLTLFRCHFLLMHCLYRIRQQWQAQRCFELDISALRIQARPFSSTAPQGGEALPHTSDPLASYYLDLSQLHTQRDEVEALLQSFWTALANGENRSDDLALLELDNTASDDDVRQQYKRLAMRYHPDRGGDAARFNAISQAYERLKTHFG</sequence>
<protein>
    <submittedName>
        <fullName evidence="3">Molecular chaperone DnaJ</fullName>
    </submittedName>
</protein>
<keyword evidence="1" id="KW-0143">Chaperone</keyword>
<reference evidence="3 4" key="1">
    <citation type="submission" date="2017-07" db="EMBL/GenBank/DDBJ databases">
        <title>Annotated genome sequence of Bacterioplanes sanyensis isolated from Red Sea.</title>
        <authorList>
            <person name="Rehman Z.U."/>
        </authorList>
    </citation>
    <scope>NUCLEOTIDE SEQUENCE [LARGE SCALE GENOMIC DNA]</scope>
    <source>
        <strain evidence="3 4">NV9</strain>
    </source>
</reference>
<dbReference type="InterPro" id="IPR036869">
    <property type="entry name" value="J_dom_sf"/>
</dbReference>
<gene>
    <name evidence="3" type="ORF">CHH28_17180</name>
</gene>
<dbReference type="Pfam" id="PF00226">
    <property type="entry name" value="DnaJ"/>
    <property type="match status" value="1"/>
</dbReference>
<dbReference type="PROSITE" id="PS50076">
    <property type="entry name" value="DNAJ_2"/>
    <property type="match status" value="1"/>
</dbReference>
<dbReference type="Gene3D" id="1.10.287.110">
    <property type="entry name" value="DnaJ domain"/>
    <property type="match status" value="1"/>
</dbReference>
<dbReference type="Pfam" id="PF12339">
    <property type="entry name" value="DNAJ_related"/>
    <property type="match status" value="1"/>
</dbReference>
<evidence type="ECO:0000313" key="4">
    <source>
        <dbReference type="Proteomes" id="UP000202440"/>
    </source>
</evidence>
<feature type="domain" description="J" evidence="2">
    <location>
        <begin position="144"/>
        <end position="197"/>
    </location>
</feature>
<keyword evidence="4" id="KW-1185">Reference proteome</keyword>
<dbReference type="CDD" id="cd06257">
    <property type="entry name" value="DnaJ"/>
    <property type="match status" value="1"/>
</dbReference>
<dbReference type="InterPro" id="IPR021059">
    <property type="entry name" value="DnaJ-related_N"/>
</dbReference>
<dbReference type="OrthoDB" id="581986at2"/>
<dbReference type="InterPro" id="IPR050817">
    <property type="entry name" value="DjlA_DnaK_co-chaperone"/>
</dbReference>
<dbReference type="EMBL" id="CP022530">
    <property type="protein sequence ID" value="ASP40303.1"/>
    <property type="molecule type" value="Genomic_DNA"/>
</dbReference>